<gene>
    <name evidence="1" type="ORF">COW57_02400</name>
</gene>
<name>A0A2M7EK48_9BACT</name>
<accession>A0A2M7EK48</accession>
<reference evidence="2" key="1">
    <citation type="submission" date="2017-09" db="EMBL/GenBank/DDBJ databases">
        <title>Depth-based differentiation of microbial function through sediment-hosted aquifers and enrichment of novel symbionts in the deep terrestrial subsurface.</title>
        <authorList>
            <person name="Probst A.J."/>
            <person name="Ladd B."/>
            <person name="Jarett J.K."/>
            <person name="Geller-Mcgrath D.E."/>
            <person name="Sieber C.M.K."/>
            <person name="Emerson J.B."/>
            <person name="Anantharaman K."/>
            <person name="Thomas B.C."/>
            <person name="Malmstrom R."/>
            <person name="Stieglmeier M."/>
            <person name="Klingl A."/>
            <person name="Woyke T."/>
            <person name="Ryan C.M."/>
            <person name="Banfield J.F."/>
        </authorList>
    </citation>
    <scope>NUCLEOTIDE SEQUENCE [LARGE SCALE GENOMIC DNA]</scope>
</reference>
<sequence>KLMKYTAYLGAGYVLGGGLAWGIGTPSALAMGADQVRTNLKGVGLIATGAVTSVSKLSNVALHSIMGNPTTALGGSVLTPEIPAVIGPGGGISKPAIPAVLSGPEPSKAGGLIGVLDKLAGKVDAVRGPTPAP</sequence>
<protein>
    <submittedName>
        <fullName evidence="1">Uncharacterized protein</fullName>
    </submittedName>
</protein>
<evidence type="ECO:0000313" key="1">
    <source>
        <dbReference type="EMBL" id="PIV70942.1"/>
    </source>
</evidence>
<organism evidence="1 2">
    <name type="scientific">Candidatus Roizmanbacteria bacterium CG17_big_fil_post_rev_8_21_14_2_50_39_7</name>
    <dbReference type="NCBI Taxonomy" id="1974858"/>
    <lineage>
        <taxon>Bacteria</taxon>
        <taxon>Candidatus Roizmaniibacteriota</taxon>
    </lineage>
</organism>
<proteinExistence type="predicted"/>
<feature type="non-terminal residue" evidence="1">
    <location>
        <position position="1"/>
    </location>
</feature>
<comment type="caution">
    <text evidence="1">The sequence shown here is derived from an EMBL/GenBank/DDBJ whole genome shotgun (WGS) entry which is preliminary data.</text>
</comment>
<dbReference type="AlphaFoldDB" id="A0A2M7EK48"/>
<evidence type="ECO:0000313" key="2">
    <source>
        <dbReference type="Proteomes" id="UP000228762"/>
    </source>
</evidence>
<dbReference type="EMBL" id="PFEV01000111">
    <property type="protein sequence ID" value="PIV70942.1"/>
    <property type="molecule type" value="Genomic_DNA"/>
</dbReference>
<dbReference type="Proteomes" id="UP000228762">
    <property type="component" value="Unassembled WGS sequence"/>
</dbReference>